<keyword evidence="1" id="KW-0472">Membrane</keyword>
<sequence length="63" mass="6663">MKRMTAGEAVSSAVFGGAGVYFLLAATDPARGWAERAVLGICALGTGCAAFRFQIAAWVQRRR</sequence>
<feature type="transmembrane region" description="Helical" evidence="1">
    <location>
        <begin position="38"/>
        <end position="59"/>
    </location>
</feature>
<keyword evidence="1" id="KW-1133">Transmembrane helix</keyword>
<comment type="caution">
    <text evidence="2">The sequence shown here is derived from an EMBL/GenBank/DDBJ whole genome shotgun (WGS) entry which is preliminary data.</text>
</comment>
<keyword evidence="3" id="KW-1185">Reference proteome</keyword>
<name>A0A842I5W8_9RHOB</name>
<dbReference type="Proteomes" id="UP000555411">
    <property type="component" value="Unassembled WGS sequence"/>
</dbReference>
<accession>A0A842I5W8</accession>
<gene>
    <name evidence="2" type="ORF">H7F16_04565</name>
</gene>
<feature type="transmembrane region" description="Helical" evidence="1">
    <location>
        <begin position="7"/>
        <end position="26"/>
    </location>
</feature>
<protein>
    <submittedName>
        <fullName evidence="2">Uncharacterized protein</fullName>
    </submittedName>
</protein>
<evidence type="ECO:0000256" key="1">
    <source>
        <dbReference type="SAM" id="Phobius"/>
    </source>
</evidence>
<evidence type="ECO:0000313" key="3">
    <source>
        <dbReference type="Proteomes" id="UP000555411"/>
    </source>
</evidence>
<proteinExistence type="predicted"/>
<dbReference type="AlphaFoldDB" id="A0A842I5W8"/>
<keyword evidence="1" id="KW-0812">Transmembrane</keyword>
<organism evidence="2 3">
    <name type="scientific">Paragemmobacter straminiformis</name>
    <dbReference type="NCBI Taxonomy" id="2045119"/>
    <lineage>
        <taxon>Bacteria</taxon>
        <taxon>Pseudomonadati</taxon>
        <taxon>Pseudomonadota</taxon>
        <taxon>Alphaproteobacteria</taxon>
        <taxon>Rhodobacterales</taxon>
        <taxon>Paracoccaceae</taxon>
        <taxon>Paragemmobacter</taxon>
    </lineage>
</organism>
<evidence type="ECO:0000313" key="2">
    <source>
        <dbReference type="EMBL" id="MBC2834767.1"/>
    </source>
</evidence>
<reference evidence="2 3" key="1">
    <citation type="journal article" date="2017" name="Int. J. Syst. Evol. Microbiol.">
        <title>Gemmobacter straminiformis sp. nov., isolated from an artificial fountain.</title>
        <authorList>
            <person name="Kang J.Y."/>
            <person name="Kim M.J."/>
            <person name="Chun J."/>
            <person name="Son K.P."/>
            <person name="Jahng K.Y."/>
        </authorList>
    </citation>
    <scope>NUCLEOTIDE SEQUENCE [LARGE SCALE GENOMIC DNA]</scope>
    <source>
        <strain evidence="2 3">CAM-8</strain>
    </source>
</reference>
<dbReference type="EMBL" id="JACLQD010000001">
    <property type="protein sequence ID" value="MBC2834767.1"/>
    <property type="molecule type" value="Genomic_DNA"/>
</dbReference>
<dbReference type="RefSeq" id="WP_185796340.1">
    <property type="nucleotide sequence ID" value="NZ_JACLQD010000001.1"/>
</dbReference>